<dbReference type="PROSITE" id="PS50263">
    <property type="entry name" value="CN_HYDROLASE"/>
    <property type="match status" value="1"/>
</dbReference>
<evidence type="ECO:0000259" key="2">
    <source>
        <dbReference type="PROSITE" id="PS50263"/>
    </source>
</evidence>
<dbReference type="InterPro" id="IPR003010">
    <property type="entry name" value="C-N_Hydrolase"/>
</dbReference>
<dbReference type="AlphaFoldDB" id="A0A7X2S6B2"/>
<protein>
    <submittedName>
        <fullName evidence="3">Carbon-nitrogen family hydrolase</fullName>
    </submittedName>
</protein>
<dbReference type="SUPFAM" id="SSF56317">
    <property type="entry name" value="Carbon-nitrogen hydrolase"/>
    <property type="match status" value="1"/>
</dbReference>
<dbReference type="CDD" id="cd07583">
    <property type="entry name" value="nitrilase_5"/>
    <property type="match status" value="1"/>
</dbReference>
<dbReference type="OrthoDB" id="9811121at2"/>
<evidence type="ECO:0000256" key="1">
    <source>
        <dbReference type="ARBA" id="ARBA00010613"/>
    </source>
</evidence>
<dbReference type="PANTHER" id="PTHR23088:SF27">
    <property type="entry name" value="DEAMINATED GLUTATHIONE AMIDASE"/>
    <property type="match status" value="1"/>
</dbReference>
<comment type="similarity">
    <text evidence="1">Belongs to the carbon-nitrogen hydrolase superfamily. NIT1/NIT2 family.</text>
</comment>
<keyword evidence="4" id="KW-1185">Reference proteome</keyword>
<gene>
    <name evidence="3" type="ORF">GKZ89_12840</name>
</gene>
<name>A0A7X2S6B2_9BACI</name>
<comment type="caution">
    <text evidence="3">The sequence shown here is derived from an EMBL/GenBank/DDBJ whole genome shotgun (WGS) entry which is preliminary data.</text>
</comment>
<dbReference type="InterPro" id="IPR036526">
    <property type="entry name" value="C-N_Hydrolase_sf"/>
</dbReference>
<sequence>MKISCIQFDLAFGNPEENKRRAAEGISQAAKEKPDIVILPELWNTGYDLARLDDIADPEAKDSRLFLSNLAKQHNLNLVAGSVAKKTGSSVTNTMLIFNREGKEIHEYSKLHLFKLMDEHHYLTGGSESGLFELEGTVCAGFICYDIRFPEWMRDHAANGAEILFVAAEWPLPRLGHWRSLLIARAIENQAFVVACNRSGSDPKNEFAGHSLIIDPWGNILAEAGKEEEILTAEIDLNEIAAIRRQIPVFQDRRPEYYQSFIKKLR</sequence>
<organism evidence="3 4">
    <name type="scientific">Metabacillus mangrovi</name>
    <dbReference type="NCBI Taxonomy" id="1491830"/>
    <lineage>
        <taxon>Bacteria</taxon>
        <taxon>Bacillati</taxon>
        <taxon>Bacillota</taxon>
        <taxon>Bacilli</taxon>
        <taxon>Bacillales</taxon>
        <taxon>Bacillaceae</taxon>
        <taxon>Metabacillus</taxon>
    </lineage>
</organism>
<dbReference type="Gene3D" id="3.60.110.10">
    <property type="entry name" value="Carbon-nitrogen hydrolase"/>
    <property type="match status" value="1"/>
</dbReference>
<evidence type="ECO:0000313" key="4">
    <source>
        <dbReference type="Proteomes" id="UP000434639"/>
    </source>
</evidence>
<reference evidence="3 4" key="1">
    <citation type="journal article" date="2017" name="Int. J. Syst. Evol. Microbiol.">
        <title>Bacillus mangrovi sp. nov., isolated from a sediment sample from a mangrove forest.</title>
        <authorList>
            <person name="Gupta V."/>
            <person name="Singh P.K."/>
            <person name="Korpole S."/>
            <person name="Tanuku N.R.S."/>
            <person name="Pinnaka A.K."/>
        </authorList>
    </citation>
    <scope>NUCLEOTIDE SEQUENCE [LARGE SCALE GENOMIC DNA]</scope>
    <source>
        <strain evidence="3 4">KCTC 33872</strain>
    </source>
</reference>
<dbReference type="GO" id="GO:0016787">
    <property type="term" value="F:hydrolase activity"/>
    <property type="evidence" value="ECO:0007669"/>
    <property type="project" value="UniProtKB-KW"/>
</dbReference>
<dbReference type="Proteomes" id="UP000434639">
    <property type="component" value="Unassembled WGS sequence"/>
</dbReference>
<dbReference type="RefSeq" id="WP_155112808.1">
    <property type="nucleotide sequence ID" value="NZ_WMIB01000013.1"/>
</dbReference>
<dbReference type="EMBL" id="WMIB01000013">
    <property type="protein sequence ID" value="MTH54290.1"/>
    <property type="molecule type" value="Genomic_DNA"/>
</dbReference>
<proteinExistence type="inferred from homology"/>
<keyword evidence="3" id="KW-0378">Hydrolase</keyword>
<evidence type="ECO:0000313" key="3">
    <source>
        <dbReference type="EMBL" id="MTH54290.1"/>
    </source>
</evidence>
<accession>A0A7X2S6B2</accession>
<dbReference type="Pfam" id="PF00795">
    <property type="entry name" value="CN_hydrolase"/>
    <property type="match status" value="1"/>
</dbReference>
<dbReference type="PANTHER" id="PTHR23088">
    <property type="entry name" value="NITRILASE-RELATED"/>
    <property type="match status" value="1"/>
</dbReference>
<feature type="domain" description="CN hydrolase" evidence="2">
    <location>
        <begin position="1"/>
        <end position="237"/>
    </location>
</feature>